<dbReference type="Proteomes" id="UP000190135">
    <property type="component" value="Unassembled WGS sequence"/>
</dbReference>
<dbReference type="SUPFAM" id="SSF51556">
    <property type="entry name" value="Metallo-dependent hydrolases"/>
    <property type="match status" value="1"/>
</dbReference>
<proteinExistence type="predicted"/>
<name>A0A1T4PPN3_9HYPH</name>
<dbReference type="Gene3D" id="3.20.20.140">
    <property type="entry name" value="Metal-dependent hydrolases"/>
    <property type="match status" value="2"/>
</dbReference>
<dbReference type="PANTHER" id="PTHR11647">
    <property type="entry name" value="HYDRANTOINASE/DIHYDROPYRIMIDINASE FAMILY MEMBER"/>
    <property type="match status" value="1"/>
</dbReference>
<dbReference type="PANTHER" id="PTHR11647:SF1">
    <property type="entry name" value="COLLAPSIN RESPONSE MEDIATOR PROTEIN"/>
    <property type="match status" value="1"/>
</dbReference>
<dbReference type="InterPro" id="IPR011059">
    <property type="entry name" value="Metal-dep_hydrolase_composite"/>
</dbReference>
<dbReference type="RefSeq" id="WP_078707634.1">
    <property type="nucleotide sequence ID" value="NZ_FUXL01000004.1"/>
</dbReference>
<feature type="domain" description="Amidohydrolase 3" evidence="1">
    <location>
        <begin position="413"/>
        <end position="514"/>
    </location>
</feature>
<dbReference type="GO" id="GO:0005829">
    <property type="term" value="C:cytosol"/>
    <property type="evidence" value="ECO:0007669"/>
    <property type="project" value="TreeGrafter"/>
</dbReference>
<dbReference type="AlphaFoldDB" id="A0A1T4PPN3"/>
<keyword evidence="3" id="KW-1185">Reference proteome</keyword>
<feature type="domain" description="Amidohydrolase 3" evidence="1">
    <location>
        <begin position="45"/>
        <end position="274"/>
    </location>
</feature>
<dbReference type="STRING" id="1365950.SAMN05428963_10482"/>
<dbReference type="EMBL" id="FUXL01000004">
    <property type="protein sequence ID" value="SJZ93207.1"/>
    <property type="molecule type" value="Genomic_DNA"/>
</dbReference>
<dbReference type="Pfam" id="PF07969">
    <property type="entry name" value="Amidohydro_3"/>
    <property type="match status" value="2"/>
</dbReference>
<dbReference type="CDD" id="cd01297">
    <property type="entry name" value="D-aminoacylase"/>
    <property type="match status" value="1"/>
</dbReference>
<protein>
    <submittedName>
        <fullName evidence="2">Dihydroorotase/N-acyl-D-amino-acid deacylase</fullName>
    </submittedName>
</protein>
<organism evidence="2 3">
    <name type="scientific">Consotaella salsifontis</name>
    <dbReference type="NCBI Taxonomy" id="1365950"/>
    <lineage>
        <taxon>Bacteria</taxon>
        <taxon>Pseudomonadati</taxon>
        <taxon>Pseudomonadota</taxon>
        <taxon>Alphaproteobacteria</taxon>
        <taxon>Hyphomicrobiales</taxon>
        <taxon>Aurantimonadaceae</taxon>
        <taxon>Consotaella</taxon>
    </lineage>
</organism>
<reference evidence="2 3" key="1">
    <citation type="submission" date="2017-02" db="EMBL/GenBank/DDBJ databases">
        <authorList>
            <person name="Peterson S.W."/>
        </authorList>
    </citation>
    <scope>NUCLEOTIDE SEQUENCE [LARGE SCALE GENOMIC DNA]</scope>
    <source>
        <strain evidence="2 3">USBA 369</strain>
    </source>
</reference>
<dbReference type="InterPro" id="IPR050378">
    <property type="entry name" value="Metallo-dep_Hydrolases_sf"/>
</dbReference>
<dbReference type="InterPro" id="IPR013108">
    <property type="entry name" value="Amidohydro_3"/>
</dbReference>
<dbReference type="GO" id="GO:0016812">
    <property type="term" value="F:hydrolase activity, acting on carbon-nitrogen (but not peptide) bonds, in cyclic amides"/>
    <property type="evidence" value="ECO:0007669"/>
    <property type="project" value="TreeGrafter"/>
</dbReference>
<evidence type="ECO:0000259" key="1">
    <source>
        <dbReference type="Pfam" id="PF07969"/>
    </source>
</evidence>
<dbReference type="SUPFAM" id="SSF51338">
    <property type="entry name" value="Composite domain of metallo-dependent hydrolases"/>
    <property type="match status" value="1"/>
</dbReference>
<gene>
    <name evidence="2" type="ORF">SAMN05428963_10482</name>
</gene>
<dbReference type="OrthoDB" id="9815027at2"/>
<evidence type="ECO:0000313" key="2">
    <source>
        <dbReference type="EMBL" id="SJZ93207.1"/>
    </source>
</evidence>
<evidence type="ECO:0000313" key="3">
    <source>
        <dbReference type="Proteomes" id="UP000190135"/>
    </source>
</evidence>
<sequence length="533" mass="56935">MTTTLIRGARIIDGTGAPWYRGDVEIANGRIARIGSGLSPADGARVVDADERYLSPGFIDAHCHDDLSFLRERDRPEKAFQGVTTIVVGNCSFSLYPAVPGSREALRGHFSGLLGETADAEIFDDLSGYRAALEREGVALNLVSLVGHAALRLAVMGYDRRPASEAEIAAMSALLSEQMRQGAAGLSLGLVYPPSAFAGEEELVALGRVVGGFGGVVAAHIRSYEAGLMDAIEEFGRVLAISGAAGLLSHLQSAGRPNWGQVPKAAARLEEMRGEGIDISFDMYPYPAGSTWMLQLLPPSAMDGGLPALKGRLAQPEWRARLQHWIEHGGEAFEGQSKVFLIGWENVRLSAVGAADLKHLEGCDMRQAARRLSTSPFDLMLRLIDADAGQTGVILFQLDEDDLHAACCHRLYMAGSDGIPRPGSKPHPRAFGTFPRIAGRLRRESGWFPLEDAVRRMTSVAAQRFGLTDRGLVRPGMAADLVLFEDSIADEATFADSTVLASGVSELWVNGGAVIEAGRQSGARPGKVVGGHV</sequence>
<dbReference type="InterPro" id="IPR032466">
    <property type="entry name" value="Metal_Hydrolase"/>
</dbReference>
<accession>A0A1T4PPN3</accession>